<evidence type="ECO:0000259" key="5">
    <source>
        <dbReference type="Pfam" id="PF02836"/>
    </source>
</evidence>
<dbReference type="Pfam" id="PF02837">
    <property type="entry name" value="Glyco_hydro_2_N"/>
    <property type="match status" value="1"/>
</dbReference>
<dbReference type="GO" id="GO:0004553">
    <property type="term" value="F:hydrolase activity, hydrolyzing O-glycosyl compounds"/>
    <property type="evidence" value="ECO:0007669"/>
    <property type="project" value="InterPro"/>
</dbReference>
<feature type="domain" description="DUF4982" evidence="7">
    <location>
        <begin position="618"/>
        <end position="674"/>
    </location>
</feature>
<dbReference type="EMBL" id="UPXZ01000039">
    <property type="protein sequence ID" value="VBB47999.1"/>
    <property type="molecule type" value="Genomic_DNA"/>
</dbReference>
<organism evidence="9">
    <name type="scientific">uncultured Paludibacter sp</name>
    <dbReference type="NCBI Taxonomy" id="497635"/>
    <lineage>
        <taxon>Bacteria</taxon>
        <taxon>Pseudomonadati</taxon>
        <taxon>Bacteroidota</taxon>
        <taxon>Bacteroidia</taxon>
        <taxon>Bacteroidales</taxon>
        <taxon>Paludibacteraceae</taxon>
        <taxon>Paludibacter</taxon>
        <taxon>environmental samples</taxon>
    </lineage>
</organism>
<evidence type="ECO:0000259" key="8">
    <source>
        <dbReference type="Pfam" id="PF18565"/>
    </source>
</evidence>
<dbReference type="SUPFAM" id="SSF51445">
    <property type="entry name" value="(Trans)glycosidases"/>
    <property type="match status" value="1"/>
</dbReference>
<evidence type="ECO:0000259" key="6">
    <source>
        <dbReference type="Pfam" id="PF02837"/>
    </source>
</evidence>
<dbReference type="InterPro" id="IPR006104">
    <property type="entry name" value="Glyco_hydro_2_N"/>
</dbReference>
<dbReference type="Gene3D" id="2.60.40.10">
    <property type="entry name" value="Immunoglobulins"/>
    <property type="match status" value="3"/>
</dbReference>
<dbReference type="Pfam" id="PF16355">
    <property type="entry name" value="DUF4982"/>
    <property type="match status" value="1"/>
</dbReference>
<feature type="domain" description="Glycoside hydrolase family 2" evidence="8">
    <location>
        <begin position="691"/>
        <end position="790"/>
    </location>
</feature>
<proteinExistence type="inferred from homology"/>
<dbReference type="Pfam" id="PF02836">
    <property type="entry name" value="Glyco_hydro_2_C"/>
    <property type="match status" value="1"/>
</dbReference>
<dbReference type="PANTHER" id="PTHR42732">
    <property type="entry name" value="BETA-GALACTOSIDASE"/>
    <property type="match status" value="1"/>
</dbReference>
<keyword evidence="3" id="KW-0326">Glycosidase</keyword>
<dbReference type="GO" id="GO:0005975">
    <property type="term" value="P:carbohydrate metabolic process"/>
    <property type="evidence" value="ECO:0007669"/>
    <property type="project" value="InterPro"/>
</dbReference>
<dbReference type="InterPro" id="IPR032311">
    <property type="entry name" value="DUF4982"/>
</dbReference>
<evidence type="ECO:0000256" key="1">
    <source>
        <dbReference type="ARBA" id="ARBA00007401"/>
    </source>
</evidence>
<evidence type="ECO:0000313" key="9">
    <source>
        <dbReference type="EMBL" id="VBB47999.1"/>
    </source>
</evidence>
<comment type="similarity">
    <text evidence="1">Belongs to the glycosyl hydrolase 2 family.</text>
</comment>
<dbReference type="AlphaFoldDB" id="A0A653AIX2"/>
<evidence type="ECO:0000259" key="7">
    <source>
        <dbReference type="Pfam" id="PF16355"/>
    </source>
</evidence>
<dbReference type="PANTHER" id="PTHR42732:SF1">
    <property type="entry name" value="BETA-MANNOSIDASE"/>
    <property type="match status" value="1"/>
</dbReference>
<protein>
    <submittedName>
        <fullName evidence="9">Glycosyl hydrolase family 2, sugar binding domain protein</fullName>
    </submittedName>
</protein>
<reference evidence="9" key="1">
    <citation type="submission" date="2018-07" db="EMBL/GenBank/DDBJ databases">
        <authorList>
            <consortium name="Genoscope - CEA"/>
            <person name="William W."/>
        </authorList>
    </citation>
    <scope>NUCLEOTIDE SEQUENCE</scope>
    <source>
        <strain evidence="9">IK1</strain>
    </source>
</reference>
<accession>A0A653AIX2</accession>
<evidence type="ECO:0000259" key="4">
    <source>
        <dbReference type="Pfam" id="PF00703"/>
    </source>
</evidence>
<gene>
    <name evidence="9" type="ORF">TRIP_D440017</name>
</gene>
<keyword evidence="2 9" id="KW-0378">Hydrolase</keyword>
<feature type="domain" description="Glycoside hydrolase family 2 immunoglobulin-like beta-sandwich" evidence="4">
    <location>
        <begin position="212"/>
        <end position="307"/>
    </location>
</feature>
<dbReference type="Pfam" id="PF18565">
    <property type="entry name" value="Glyco_hydro2_C5"/>
    <property type="match status" value="1"/>
</dbReference>
<dbReference type="InterPro" id="IPR051913">
    <property type="entry name" value="GH2_Domain-Containing"/>
</dbReference>
<dbReference type="Gene3D" id="2.60.120.260">
    <property type="entry name" value="Galactose-binding domain-like"/>
    <property type="match status" value="1"/>
</dbReference>
<dbReference type="Pfam" id="PF00703">
    <property type="entry name" value="Glyco_hydro_2"/>
    <property type="match status" value="1"/>
</dbReference>
<evidence type="ECO:0000256" key="3">
    <source>
        <dbReference type="ARBA" id="ARBA00023295"/>
    </source>
</evidence>
<dbReference type="InterPro" id="IPR017853">
    <property type="entry name" value="GH"/>
</dbReference>
<dbReference type="InterPro" id="IPR013783">
    <property type="entry name" value="Ig-like_fold"/>
</dbReference>
<dbReference type="SUPFAM" id="SSF49303">
    <property type="entry name" value="beta-Galactosidase/glucuronidase domain"/>
    <property type="match status" value="1"/>
</dbReference>
<dbReference type="InterPro" id="IPR040605">
    <property type="entry name" value="Glyco_hydro2_dom5"/>
</dbReference>
<sequence>MKKTFLSIFILLSVFSVVQSREKYNFNSGWLLQIGDIKNAENINFKDKTWQKITLPRAFNEDEAFKVYINQLTDTVVWYRKHFKLPKGTESKKVFIEFEGVRQGADFYVNGKYIGLHENGVMAVGFDITPYLDFGKDNVIAVRVDNNWDYKERATGSKFQWNDRNFNVNYGGIPKNVWLHITDKLYQTLPLYSNLKSAGVYVYAENFNIPAKKATLHTESQIRNEYDKPLKINYKVSVFDRDGKLKKTFDGEETTIYPHETKILKAASEVDNLHFWSWGYGYLYKVKTSLLIDGKVIDEVSTITGFRKTKFADGKVWLNDRVIQLKGYAQRTSNEWPGVGMSVPSWMSDYSNDLLVKSNGNLVRWMHVTPWKQDVESCDRVGLIEAMPAGDAEADVKGRRWEQRTELMRDAIIYNRNNPSILFYECGNESISKEHMLEMKSIRDEFDPKGGRAIGSREMLDIQEAEYGGEMLYINKSGQNPMWAMEYSRDEGLRKYWDEYSYPFHKEGDGPLYKGENASAYNHNQDQMAIENIRRWYDYWMERPGTGTRVSSGGVKIIFSDTQTHARGAENYRRSGVVDPIRIIKDGYYAHQVMWDGWVDVENYRTKIIGHWNYAPKTVKSVYVVSSCNNVELFVNGKSKGLGKKDYQFLFTYDSIPWEKGELKAIGYDDKGNIINSDVINTVGEPYQLQITLIQNPTGFKADGADITIAQIEVVDKEGKRCPLANNMINFTLEGPAEWRGGIAQGKDNFVLAKSLPVECGINRVIIRSTTQAGKISLKAEGKGLIPASISFNSQPIIVKDGLSTYIPRDGLTGKLERGETPNTPSYKDTKITVPIESAIAGINSDEVTKSFDDNELSEWKNDGKLNTAWIEYKFKHPATVDEICIKLTGWRNRSYPLVIYAGKELIWSGNTEKSLGYVHLKVKPVLTDNITIRSRGLVSEKDGFNQITEVAQTVANEMDLNKIKNGNKANNELRIVEIDFLENIK</sequence>
<dbReference type="InterPro" id="IPR006103">
    <property type="entry name" value="Glyco_hydro_2_cat"/>
</dbReference>
<dbReference type="InterPro" id="IPR008979">
    <property type="entry name" value="Galactose-bd-like_sf"/>
</dbReference>
<dbReference type="SUPFAM" id="SSF49785">
    <property type="entry name" value="Galactose-binding domain-like"/>
    <property type="match status" value="1"/>
</dbReference>
<name>A0A653AIX2_9BACT</name>
<evidence type="ECO:0000256" key="2">
    <source>
        <dbReference type="ARBA" id="ARBA00022801"/>
    </source>
</evidence>
<dbReference type="Gene3D" id="3.20.20.80">
    <property type="entry name" value="Glycosidases"/>
    <property type="match status" value="1"/>
</dbReference>
<feature type="domain" description="Glycoside hydrolase family 2 catalytic" evidence="5">
    <location>
        <begin position="312"/>
        <end position="448"/>
    </location>
</feature>
<dbReference type="InterPro" id="IPR006102">
    <property type="entry name" value="Ig-like_GH2"/>
</dbReference>
<dbReference type="InterPro" id="IPR036156">
    <property type="entry name" value="Beta-gal/glucu_dom_sf"/>
</dbReference>
<feature type="domain" description="Glycosyl hydrolases family 2 sugar binding" evidence="6">
    <location>
        <begin position="74"/>
        <end position="179"/>
    </location>
</feature>